<dbReference type="GO" id="GO:0005789">
    <property type="term" value="C:endoplasmic reticulum membrane"/>
    <property type="evidence" value="ECO:0007669"/>
    <property type="project" value="TreeGrafter"/>
</dbReference>
<feature type="transmembrane region" description="Helical" evidence="7">
    <location>
        <begin position="458"/>
        <end position="481"/>
    </location>
</feature>
<dbReference type="PANTHER" id="PTHR13317:SF4">
    <property type="entry name" value="TRANSMEMBRANE ANTERIOR POSTERIOR TRANSFORMATION PROTEIN 1 HOMOLOG"/>
    <property type="match status" value="1"/>
</dbReference>
<dbReference type="WBParaSite" id="PTRK_0001130000.1">
    <property type="protein sequence ID" value="PTRK_0001130000.1"/>
    <property type="gene ID" value="PTRK_0001130000"/>
</dbReference>
<feature type="transmembrane region" description="Helical" evidence="7">
    <location>
        <begin position="267"/>
        <end position="287"/>
    </location>
</feature>
<feature type="transmembrane region" description="Helical" evidence="7">
    <location>
        <begin position="433"/>
        <end position="452"/>
    </location>
</feature>
<comment type="similarity">
    <text evidence="2">Belongs to the TAPT1 family.</text>
</comment>
<accession>A0A0N4ZS18</accession>
<evidence type="ECO:0000256" key="1">
    <source>
        <dbReference type="ARBA" id="ARBA00004141"/>
    </source>
</evidence>
<feature type="transmembrane region" description="Helical" evidence="7">
    <location>
        <begin position="192"/>
        <end position="209"/>
    </location>
</feature>
<keyword evidence="4 7" id="KW-1133">Transmembrane helix</keyword>
<feature type="transmembrane region" description="Helical" evidence="7">
    <location>
        <begin position="160"/>
        <end position="180"/>
    </location>
</feature>
<organism evidence="8 9">
    <name type="scientific">Parastrongyloides trichosuri</name>
    <name type="common">Possum-specific nematode worm</name>
    <dbReference type="NCBI Taxonomy" id="131310"/>
    <lineage>
        <taxon>Eukaryota</taxon>
        <taxon>Metazoa</taxon>
        <taxon>Ecdysozoa</taxon>
        <taxon>Nematoda</taxon>
        <taxon>Chromadorea</taxon>
        <taxon>Rhabditida</taxon>
        <taxon>Tylenchina</taxon>
        <taxon>Panagrolaimomorpha</taxon>
        <taxon>Strongyloidoidea</taxon>
        <taxon>Strongyloididae</taxon>
        <taxon>Parastrongyloides</taxon>
    </lineage>
</organism>
<proteinExistence type="inferred from homology"/>
<dbReference type="InterPro" id="IPR008010">
    <property type="entry name" value="Tatp1"/>
</dbReference>
<evidence type="ECO:0000256" key="3">
    <source>
        <dbReference type="ARBA" id="ARBA00022692"/>
    </source>
</evidence>
<evidence type="ECO:0000313" key="9">
    <source>
        <dbReference type="WBParaSite" id="PTRK_0001130000.1"/>
    </source>
</evidence>
<feature type="region of interest" description="Disordered" evidence="6">
    <location>
        <begin position="20"/>
        <end position="89"/>
    </location>
</feature>
<dbReference type="PANTHER" id="PTHR13317">
    <property type="entry name" value="TRANSMEMBRANE ANTERIOR POSTERIOR TRANSFORMATION PROTEIN 1 HOMOLOG"/>
    <property type="match status" value="1"/>
</dbReference>
<evidence type="ECO:0000256" key="6">
    <source>
        <dbReference type="SAM" id="MobiDB-lite"/>
    </source>
</evidence>
<protein>
    <submittedName>
        <fullName evidence="9">Protein TAPT1 homolog</fullName>
    </submittedName>
</protein>
<reference evidence="9" key="1">
    <citation type="submission" date="2017-02" db="UniProtKB">
        <authorList>
            <consortium name="WormBaseParasite"/>
        </authorList>
    </citation>
    <scope>IDENTIFICATION</scope>
</reference>
<dbReference type="GO" id="GO:0045724">
    <property type="term" value="P:positive regulation of cilium assembly"/>
    <property type="evidence" value="ECO:0007669"/>
    <property type="project" value="TreeGrafter"/>
</dbReference>
<dbReference type="AlphaFoldDB" id="A0A0N4ZS18"/>
<evidence type="ECO:0000256" key="2">
    <source>
        <dbReference type="ARBA" id="ARBA00008803"/>
    </source>
</evidence>
<dbReference type="GO" id="GO:0036064">
    <property type="term" value="C:ciliary basal body"/>
    <property type="evidence" value="ECO:0007669"/>
    <property type="project" value="TreeGrafter"/>
</dbReference>
<evidence type="ECO:0000256" key="4">
    <source>
        <dbReference type="ARBA" id="ARBA00022989"/>
    </source>
</evidence>
<dbReference type="Proteomes" id="UP000038045">
    <property type="component" value="Unplaced"/>
</dbReference>
<dbReference type="Pfam" id="PF05346">
    <property type="entry name" value="DUF747"/>
    <property type="match status" value="1"/>
</dbReference>
<sequence length="538" mass="62495">MDGMSEDILDTPQLRRRFIASTSVDNDSLSKEQVPNDLISEEEAPTKNKTERKKLTIKIDSSDVISEKNSSSSSYEGTDEKVNNSDEESCEKDKPEVKYYKKCKFSIWEFLLAEISRDYCLENDSKRFTEKRRKVYAFLNIPLELEKFFLFGILQCIDAFIYVFTFLPIKIIFNFFGIILRLKKWSSSDSINVIKILTIIICSFLMQFIDTSVIYHQVRGQAIIKLYIFYNMLEVVDKLCSSFGQDTFDALYITVSEENKCKKIPQIFLLFGFSVMFSFMHTVIILLQATTLNVAFNSHNQALLTIMISNNFVELKGSVFKKFGKPNLFQMACSDVRERFHTFVLLIVVVLRNMTAVNWEIDHFIEMWLDLLLVIIAEIAIDWFKHAFITKFNEINAEVYKDFTLTLAFDVVRSKEENAFTDYSDQVARRMGFIPIHLLILLLRIISQSIAFSHFTSLLLGIAWIFLFIFKIFNGYILYIVSCRFVNNYREMQLNPDDDDARKRVLSSKSKSAPSSPKISILDFSDILTQAQNKDTFI</sequence>
<keyword evidence="8" id="KW-1185">Reference proteome</keyword>
<feature type="compositionally biased region" description="Low complexity" evidence="6">
    <location>
        <begin position="62"/>
        <end position="74"/>
    </location>
</feature>
<feature type="compositionally biased region" description="Polar residues" evidence="6">
    <location>
        <begin position="20"/>
        <end position="33"/>
    </location>
</feature>
<name>A0A0N4ZS18_PARTI</name>
<keyword evidence="5 7" id="KW-0472">Membrane</keyword>
<comment type="subcellular location">
    <subcellularLocation>
        <location evidence="1">Membrane</location>
        <topology evidence="1">Multi-pass membrane protein</topology>
    </subcellularLocation>
</comment>
<evidence type="ECO:0000313" key="8">
    <source>
        <dbReference type="Proteomes" id="UP000038045"/>
    </source>
</evidence>
<keyword evidence="3 7" id="KW-0812">Transmembrane</keyword>
<dbReference type="STRING" id="131310.A0A0N4ZS18"/>
<evidence type="ECO:0000256" key="7">
    <source>
        <dbReference type="SAM" id="Phobius"/>
    </source>
</evidence>
<evidence type="ECO:0000256" key="5">
    <source>
        <dbReference type="ARBA" id="ARBA00023136"/>
    </source>
</evidence>